<dbReference type="AlphaFoldDB" id="A0A939BM90"/>
<dbReference type="Proteomes" id="UP000774000">
    <property type="component" value="Unassembled WGS sequence"/>
</dbReference>
<evidence type="ECO:0000256" key="1">
    <source>
        <dbReference type="SAM" id="Phobius"/>
    </source>
</evidence>
<evidence type="ECO:0008006" key="4">
    <source>
        <dbReference type="Google" id="ProtNLM"/>
    </source>
</evidence>
<keyword evidence="1" id="KW-1133">Transmembrane helix</keyword>
<sequence>MIANEDGLTMILSIFIIVTLLSLVYAFNFISRSNSDNLVFATNSSKAFYGAETGIETALVYLNKIEPDLSKKNSIKGQLATVNYQVVIKKDATFKYQIISKGHYQDLSKTIIAQLESIDHNGDGQSDGLVIASWREY</sequence>
<comment type="caution">
    <text evidence="2">The sequence shown here is derived from an EMBL/GenBank/DDBJ whole genome shotgun (WGS) entry which is preliminary data.</text>
</comment>
<proteinExistence type="predicted"/>
<keyword evidence="1" id="KW-0472">Membrane</keyword>
<dbReference type="RefSeq" id="WP_204700567.1">
    <property type="nucleotide sequence ID" value="NZ_JAFBDQ010000003.1"/>
</dbReference>
<name>A0A939BM90_9FIRM</name>
<reference evidence="2" key="1">
    <citation type="submission" date="2021-01" db="EMBL/GenBank/DDBJ databases">
        <title>Genomic Encyclopedia of Type Strains, Phase IV (KMG-IV): sequencing the most valuable type-strain genomes for metagenomic binning, comparative biology and taxonomic classification.</title>
        <authorList>
            <person name="Goeker M."/>
        </authorList>
    </citation>
    <scope>NUCLEOTIDE SEQUENCE</scope>
    <source>
        <strain evidence="2">DSM 23230</strain>
    </source>
</reference>
<organism evidence="2 3">
    <name type="scientific">Halanaerobacter jeridensis</name>
    <dbReference type="NCBI Taxonomy" id="706427"/>
    <lineage>
        <taxon>Bacteria</taxon>
        <taxon>Bacillati</taxon>
        <taxon>Bacillota</taxon>
        <taxon>Clostridia</taxon>
        <taxon>Halanaerobiales</taxon>
        <taxon>Halobacteroidaceae</taxon>
        <taxon>Halanaerobacter</taxon>
    </lineage>
</organism>
<evidence type="ECO:0000313" key="2">
    <source>
        <dbReference type="EMBL" id="MBM7555845.1"/>
    </source>
</evidence>
<evidence type="ECO:0000313" key="3">
    <source>
        <dbReference type="Proteomes" id="UP000774000"/>
    </source>
</evidence>
<gene>
    <name evidence="2" type="ORF">JOC47_000679</name>
</gene>
<keyword evidence="1" id="KW-0812">Transmembrane</keyword>
<protein>
    <recommendedName>
        <fullName evidence="4">Type 4 fimbrial biogenesis protein PilX N-terminal domain-containing protein</fullName>
    </recommendedName>
</protein>
<keyword evidence="3" id="KW-1185">Reference proteome</keyword>
<dbReference type="EMBL" id="JAFBDQ010000003">
    <property type="protein sequence ID" value="MBM7555845.1"/>
    <property type="molecule type" value="Genomic_DNA"/>
</dbReference>
<feature type="transmembrane region" description="Helical" evidence="1">
    <location>
        <begin position="7"/>
        <end position="27"/>
    </location>
</feature>
<accession>A0A939BM90</accession>